<accession>A0A7W5FAB3</accession>
<sequence length="187" mass="20437">MGSERHDVRVTHLVRPRQPDDLPALTEALLEQQPETRYPVRNPLPFPVSEFLHYGDAIAAWTATVDDVPVGHISTTRSHTGINGGDELHKACAAAHGCDVEELMWISAFFVGTNARRLGVGRVLLRTAFDSILESGGFPCLEVIPVFPAALGLYESTGWTEVLRTRPDWLADVPGSEGLEVVVMVRG</sequence>
<dbReference type="RefSeq" id="WP_183548670.1">
    <property type="nucleotide sequence ID" value="NZ_BMQT01000008.1"/>
</dbReference>
<dbReference type="Gene3D" id="3.40.630.30">
    <property type="match status" value="1"/>
</dbReference>
<evidence type="ECO:0000313" key="3">
    <source>
        <dbReference type="Proteomes" id="UP000577707"/>
    </source>
</evidence>
<dbReference type="EMBL" id="JACHXG010000009">
    <property type="protein sequence ID" value="MBB3091030.1"/>
    <property type="molecule type" value="Genomic_DNA"/>
</dbReference>
<keyword evidence="2" id="KW-0808">Transferase</keyword>
<dbReference type="PROSITE" id="PS51186">
    <property type="entry name" value="GNAT"/>
    <property type="match status" value="1"/>
</dbReference>
<dbReference type="Pfam" id="PF00583">
    <property type="entry name" value="Acetyltransf_1"/>
    <property type="match status" value="1"/>
</dbReference>
<dbReference type="AlphaFoldDB" id="A0A7W5FAB3"/>
<dbReference type="InterPro" id="IPR000182">
    <property type="entry name" value="GNAT_dom"/>
</dbReference>
<keyword evidence="3" id="KW-1185">Reference proteome</keyword>
<dbReference type="SUPFAM" id="SSF55729">
    <property type="entry name" value="Acyl-CoA N-acyltransferases (Nat)"/>
    <property type="match status" value="1"/>
</dbReference>
<feature type="domain" description="N-acetyltransferase" evidence="1">
    <location>
        <begin position="12"/>
        <end position="180"/>
    </location>
</feature>
<dbReference type="GO" id="GO:0016747">
    <property type="term" value="F:acyltransferase activity, transferring groups other than amino-acyl groups"/>
    <property type="evidence" value="ECO:0007669"/>
    <property type="project" value="InterPro"/>
</dbReference>
<organism evidence="2 3">
    <name type="scientific">Nocardioides albus</name>
    <dbReference type="NCBI Taxonomy" id="1841"/>
    <lineage>
        <taxon>Bacteria</taxon>
        <taxon>Bacillati</taxon>
        <taxon>Actinomycetota</taxon>
        <taxon>Actinomycetes</taxon>
        <taxon>Propionibacteriales</taxon>
        <taxon>Nocardioidaceae</taxon>
        <taxon>Nocardioides</taxon>
    </lineage>
</organism>
<dbReference type="Proteomes" id="UP000577707">
    <property type="component" value="Unassembled WGS sequence"/>
</dbReference>
<protein>
    <submittedName>
        <fullName evidence="2">GNAT superfamily N-acetyltransferase</fullName>
    </submittedName>
</protein>
<evidence type="ECO:0000259" key="1">
    <source>
        <dbReference type="PROSITE" id="PS51186"/>
    </source>
</evidence>
<name>A0A7W5FAB3_9ACTN</name>
<comment type="caution">
    <text evidence="2">The sequence shown here is derived from an EMBL/GenBank/DDBJ whole genome shotgun (WGS) entry which is preliminary data.</text>
</comment>
<proteinExistence type="predicted"/>
<reference evidence="2 3" key="1">
    <citation type="submission" date="2020-08" db="EMBL/GenBank/DDBJ databases">
        <title>Genomic Encyclopedia of Type Strains, Phase III (KMG-III): the genomes of soil and plant-associated and newly described type strains.</title>
        <authorList>
            <person name="Whitman W."/>
        </authorList>
    </citation>
    <scope>NUCLEOTIDE SEQUENCE [LARGE SCALE GENOMIC DNA]</scope>
    <source>
        <strain evidence="2 3">CECT 3302</strain>
    </source>
</reference>
<gene>
    <name evidence="2" type="ORF">FHS12_003995</name>
</gene>
<dbReference type="InterPro" id="IPR016181">
    <property type="entry name" value="Acyl_CoA_acyltransferase"/>
</dbReference>
<evidence type="ECO:0000313" key="2">
    <source>
        <dbReference type="EMBL" id="MBB3091030.1"/>
    </source>
</evidence>